<gene>
    <name evidence="1" type="ORF">Amme_040_013</name>
</gene>
<reference evidence="2" key="1">
    <citation type="journal article" date="2014" name="FEMS Microbiol. Lett.">
        <title>Draft Genomic DNA Sequence of the Facultatively Methylotrophic Bacterium Acidomonas methanolica type strain MB58.</title>
        <authorList>
            <person name="Higashiura N."/>
            <person name="Hadano H."/>
            <person name="Hirakawa H."/>
            <person name="Matsutani M."/>
            <person name="Takabe S."/>
            <person name="Matsushita K."/>
            <person name="Azuma Y."/>
        </authorList>
    </citation>
    <scope>NUCLEOTIDE SEQUENCE [LARGE SCALE GENOMIC DNA]</scope>
    <source>
        <strain evidence="2">MB58</strain>
    </source>
</reference>
<proteinExistence type="predicted"/>
<dbReference type="RefSeq" id="WP_042058139.1">
    <property type="nucleotide sequence ID" value="NZ_BAND01000040.1"/>
</dbReference>
<dbReference type="EMBL" id="BAND01000040">
    <property type="protein sequence ID" value="GAJ28941.1"/>
    <property type="molecule type" value="Genomic_DNA"/>
</dbReference>
<dbReference type="InterPro" id="IPR042226">
    <property type="entry name" value="eFR1_2_sf"/>
</dbReference>
<name>A0A023D554_ACIMT</name>
<reference evidence="1 2" key="2">
    <citation type="journal article" date="2014" name="FEMS Microbiol. Lett.">
        <title>Draft genomic DNA sequence of the facultatively methylotrophic bacterium Acidomonas methanolica type strain MB58.</title>
        <authorList>
            <person name="Higashiura N."/>
            <person name="Hadano H."/>
            <person name="Hirakawa H."/>
            <person name="Matsutani M."/>
            <person name="Takabe S."/>
            <person name="Matsushita K."/>
            <person name="Azuma Y."/>
        </authorList>
    </citation>
    <scope>NUCLEOTIDE SEQUENCE [LARGE SCALE GENOMIC DNA]</scope>
    <source>
        <strain evidence="1 2">MB58</strain>
    </source>
</reference>
<accession>A0A023D554</accession>
<evidence type="ECO:0008006" key="3">
    <source>
        <dbReference type="Google" id="ProtNLM"/>
    </source>
</evidence>
<dbReference type="InterPro" id="IPR041374">
    <property type="entry name" value="BaeRF_family12"/>
</dbReference>
<evidence type="ECO:0000313" key="2">
    <source>
        <dbReference type="Proteomes" id="UP000019760"/>
    </source>
</evidence>
<sequence length="139" mass="15165">MAIQEPVLYAICDGEKARFLRFDGKELRTARSFTAHGAETDAAGEIGSIKDPKTDPHVQLKERFAREMAGEINAAFSGTDALRGLVLAAPAHTLHDIRAHLHKTVAEKILAAESKDLTNTPDHDMLAHFNRPATGWVLA</sequence>
<dbReference type="Gene3D" id="3.30.420.60">
    <property type="entry name" value="eRF1 domain 2"/>
    <property type="match status" value="1"/>
</dbReference>
<dbReference type="AlphaFoldDB" id="A0A023D554"/>
<evidence type="ECO:0000313" key="1">
    <source>
        <dbReference type="EMBL" id="GAJ28941.1"/>
    </source>
</evidence>
<dbReference type="Pfam" id="PF18856">
    <property type="entry name" value="baeRF_family12"/>
    <property type="match status" value="1"/>
</dbReference>
<dbReference type="Proteomes" id="UP000019760">
    <property type="component" value="Unassembled WGS sequence"/>
</dbReference>
<protein>
    <recommendedName>
        <fullName evidence="3">Attachment protein</fullName>
    </recommendedName>
</protein>
<comment type="caution">
    <text evidence="1">The sequence shown here is derived from an EMBL/GenBank/DDBJ whole genome shotgun (WGS) entry which is preliminary data.</text>
</comment>
<dbReference type="OrthoDB" id="9812459at2"/>
<keyword evidence="2" id="KW-1185">Reference proteome</keyword>
<organism evidence="1 2">
    <name type="scientific">Acidomonas methanolica NBRC 104435</name>
    <dbReference type="NCBI Taxonomy" id="1231351"/>
    <lineage>
        <taxon>Bacteria</taxon>
        <taxon>Pseudomonadati</taxon>
        <taxon>Pseudomonadota</taxon>
        <taxon>Alphaproteobacteria</taxon>
        <taxon>Acetobacterales</taxon>
        <taxon>Acetobacteraceae</taxon>
        <taxon>Acidomonas</taxon>
    </lineage>
</organism>